<comment type="pathway">
    <text evidence="13">Amino-acid biosynthesis; L-leucine biosynthesis; L-leucine from 3-methyl-2-oxobutanoate: step 3/4.</text>
</comment>
<comment type="subunit">
    <text evidence="3 13">Homodimer.</text>
</comment>
<dbReference type="NCBIfam" id="TIGR00169">
    <property type="entry name" value="leuB"/>
    <property type="match status" value="1"/>
</dbReference>
<evidence type="ECO:0000256" key="2">
    <source>
        <dbReference type="ARBA" id="ARBA00007769"/>
    </source>
</evidence>
<keyword evidence="10 13" id="KW-0520">NAD</keyword>
<evidence type="ECO:0000259" key="14">
    <source>
        <dbReference type="SMART" id="SM01329"/>
    </source>
</evidence>
<dbReference type="AlphaFoldDB" id="A0A7S3WJG5"/>
<evidence type="ECO:0000256" key="11">
    <source>
        <dbReference type="ARBA" id="ARBA00023211"/>
    </source>
</evidence>
<name>A0A7S3WJG5_EMIHU</name>
<dbReference type="InterPro" id="IPR004429">
    <property type="entry name" value="Isopropylmalate_DH"/>
</dbReference>
<dbReference type="FunFam" id="3.40.718.10:FF:000006">
    <property type="entry name" value="3-isopropylmalate dehydrogenase"/>
    <property type="match status" value="1"/>
</dbReference>
<dbReference type="GO" id="GO:0009098">
    <property type="term" value="P:L-leucine biosynthetic process"/>
    <property type="evidence" value="ECO:0007669"/>
    <property type="project" value="UniProtKB-UniPathway"/>
</dbReference>
<dbReference type="GO" id="GO:0051287">
    <property type="term" value="F:NAD binding"/>
    <property type="evidence" value="ECO:0007669"/>
    <property type="project" value="InterPro"/>
</dbReference>
<dbReference type="SUPFAM" id="SSF53659">
    <property type="entry name" value="Isocitrate/Isopropylmalate dehydrogenase-like"/>
    <property type="match status" value="1"/>
</dbReference>
<organism evidence="15">
    <name type="scientific">Emiliania huxleyi</name>
    <name type="common">Coccolithophore</name>
    <name type="synonym">Pontosphaera huxleyi</name>
    <dbReference type="NCBI Taxonomy" id="2903"/>
    <lineage>
        <taxon>Eukaryota</taxon>
        <taxon>Haptista</taxon>
        <taxon>Haptophyta</taxon>
        <taxon>Prymnesiophyceae</taxon>
        <taxon>Isochrysidales</taxon>
        <taxon>Noelaerhabdaceae</taxon>
        <taxon>Emiliania</taxon>
    </lineage>
</organism>
<keyword evidence="6" id="KW-0028">Amino-acid biosynthesis</keyword>
<evidence type="ECO:0000256" key="6">
    <source>
        <dbReference type="ARBA" id="ARBA00022605"/>
    </source>
</evidence>
<dbReference type="Pfam" id="PF00180">
    <property type="entry name" value="Iso_dh"/>
    <property type="match status" value="1"/>
</dbReference>
<evidence type="ECO:0000313" key="15">
    <source>
        <dbReference type="EMBL" id="CAE0561502.1"/>
    </source>
</evidence>
<dbReference type="UniPathway" id="UPA00048">
    <property type="reaction ID" value="UER00072"/>
</dbReference>
<dbReference type="HAMAP" id="MF_01033">
    <property type="entry name" value="LeuB_type1"/>
    <property type="match status" value="1"/>
</dbReference>
<evidence type="ECO:0000256" key="5">
    <source>
        <dbReference type="ARBA" id="ARBA00022430"/>
    </source>
</evidence>
<reference evidence="15" key="1">
    <citation type="submission" date="2021-01" db="EMBL/GenBank/DDBJ databases">
        <authorList>
            <person name="Corre E."/>
            <person name="Pelletier E."/>
            <person name="Niang G."/>
            <person name="Scheremetjew M."/>
            <person name="Finn R."/>
            <person name="Kale V."/>
            <person name="Holt S."/>
            <person name="Cochrane G."/>
            <person name="Meng A."/>
            <person name="Brown T."/>
            <person name="Cohen L."/>
        </authorList>
    </citation>
    <scope>NUCLEOTIDE SEQUENCE</scope>
    <source>
        <strain evidence="15">379</strain>
    </source>
</reference>
<keyword evidence="9" id="KW-0560">Oxidoreductase</keyword>
<dbReference type="PANTHER" id="PTHR42979:SF1">
    <property type="entry name" value="3-ISOPROPYLMALATE DEHYDROGENASE"/>
    <property type="match status" value="1"/>
</dbReference>
<dbReference type="InterPro" id="IPR019818">
    <property type="entry name" value="IsoCit/isopropylmalate_DH_CS"/>
</dbReference>
<sequence length="367" mass="38448">MLARGLIKRSFAARSAHTIAVLPGDGIGPEVMDEAVKVLDKAAGKFGLSLDLQPALIGGAAYDAHGEHFPESTRELCARSAAILYGSVGGPVAEQHLPKWADAEKNSILGMRRAFDLAVNLRPAAIFPSIAHACPLRPEIVAEGVDLLIVRELLGGIYFGEHSTVGDVAHDTCSYSEAQIERALSAAFEAAEKRRGKLTVVDKANVLDTSRLWRRVANRLAPAHPSVELEFMYVDNAAMQLIRRPSHFDVVATENLFGDILSDAASVLPGSLGLMPSASIGSGINMYEPSGGSAPDIAGQGIANPAAQILCGAMLCRYSLDAAAAADAIEAAVRETLEEGLYTVDIAPPGVAPCSTVAFGDAVAAKI</sequence>
<protein>
    <recommendedName>
        <fullName evidence="4 13">3-isopropylmalate dehydrogenase</fullName>
        <ecNumber evidence="4 13">1.1.1.85</ecNumber>
    </recommendedName>
</protein>
<comment type="catalytic activity">
    <reaction evidence="13">
        <text>(2R,3S)-3-isopropylmalate + NAD(+) = 4-methyl-2-oxopentanoate + CO2 + NADH</text>
        <dbReference type="Rhea" id="RHEA:32271"/>
        <dbReference type="ChEBI" id="CHEBI:16526"/>
        <dbReference type="ChEBI" id="CHEBI:17865"/>
        <dbReference type="ChEBI" id="CHEBI:35121"/>
        <dbReference type="ChEBI" id="CHEBI:57540"/>
        <dbReference type="ChEBI" id="CHEBI:57945"/>
        <dbReference type="EC" id="1.1.1.85"/>
    </reaction>
</comment>
<evidence type="ECO:0000256" key="12">
    <source>
        <dbReference type="ARBA" id="ARBA00023304"/>
    </source>
</evidence>
<evidence type="ECO:0000256" key="4">
    <source>
        <dbReference type="ARBA" id="ARBA00013101"/>
    </source>
</evidence>
<comment type="similarity">
    <text evidence="2">Belongs to the isocitrate and isopropylmalate dehydrogenases family.</text>
</comment>
<evidence type="ECO:0000256" key="10">
    <source>
        <dbReference type="ARBA" id="ARBA00023027"/>
    </source>
</evidence>
<comment type="cofactor">
    <cofactor evidence="1">
        <name>Mn(2+)</name>
        <dbReference type="ChEBI" id="CHEBI:29035"/>
    </cofactor>
</comment>
<comment type="cofactor">
    <cofactor evidence="13">
        <name>Mg(2+)</name>
        <dbReference type="ChEBI" id="CHEBI:18420"/>
    </cofactor>
    <cofactor evidence="13">
        <name>Mn(2+)</name>
        <dbReference type="ChEBI" id="CHEBI:29035"/>
    </cofactor>
    <text evidence="13">Binds 1 Mg(2+) or Mn(2+) ion per subunit.</text>
</comment>
<dbReference type="GO" id="GO:0005829">
    <property type="term" value="C:cytosol"/>
    <property type="evidence" value="ECO:0007669"/>
    <property type="project" value="TreeGrafter"/>
</dbReference>
<dbReference type="EC" id="1.1.1.85" evidence="4 13"/>
<evidence type="ECO:0000256" key="7">
    <source>
        <dbReference type="ARBA" id="ARBA00022723"/>
    </source>
</evidence>
<proteinExistence type="inferred from homology"/>
<keyword evidence="11" id="KW-0464">Manganese</keyword>
<dbReference type="EMBL" id="HBIR01031979">
    <property type="protein sequence ID" value="CAE0561502.1"/>
    <property type="molecule type" value="Transcribed_RNA"/>
</dbReference>
<evidence type="ECO:0000256" key="8">
    <source>
        <dbReference type="ARBA" id="ARBA00022842"/>
    </source>
</evidence>
<keyword evidence="7 13" id="KW-0479">Metal-binding</keyword>
<evidence type="ECO:0000256" key="1">
    <source>
        <dbReference type="ARBA" id="ARBA00001936"/>
    </source>
</evidence>
<dbReference type="InterPro" id="IPR024084">
    <property type="entry name" value="IsoPropMal-DH-like_dom"/>
</dbReference>
<accession>A0A7S3WJG5</accession>
<feature type="domain" description="Isopropylmalate dehydrogenase-like" evidence="14">
    <location>
        <begin position="18"/>
        <end position="363"/>
    </location>
</feature>
<keyword evidence="12 13" id="KW-0100">Branched-chain amino acid biosynthesis</keyword>
<keyword evidence="8" id="KW-0460">Magnesium</keyword>
<gene>
    <name evidence="15" type="ORF">EHUX00137_LOCUS24813</name>
</gene>
<dbReference type="GO" id="GO:0003862">
    <property type="term" value="F:3-isopropylmalate dehydrogenase activity"/>
    <property type="evidence" value="ECO:0007669"/>
    <property type="project" value="UniProtKB-EC"/>
</dbReference>
<evidence type="ECO:0000256" key="13">
    <source>
        <dbReference type="RuleBase" id="RU004445"/>
    </source>
</evidence>
<dbReference type="Gene3D" id="3.40.718.10">
    <property type="entry name" value="Isopropylmalate Dehydrogenase"/>
    <property type="match status" value="1"/>
</dbReference>
<keyword evidence="5 13" id="KW-0432">Leucine biosynthesis</keyword>
<evidence type="ECO:0000256" key="3">
    <source>
        <dbReference type="ARBA" id="ARBA00011738"/>
    </source>
</evidence>
<dbReference type="PROSITE" id="PS00470">
    <property type="entry name" value="IDH_IMDH"/>
    <property type="match status" value="1"/>
</dbReference>
<evidence type="ECO:0000256" key="9">
    <source>
        <dbReference type="ARBA" id="ARBA00023002"/>
    </source>
</evidence>
<dbReference type="PANTHER" id="PTHR42979">
    <property type="entry name" value="3-ISOPROPYLMALATE DEHYDROGENASE"/>
    <property type="match status" value="1"/>
</dbReference>
<dbReference type="GO" id="GO:0000287">
    <property type="term" value="F:magnesium ion binding"/>
    <property type="evidence" value="ECO:0007669"/>
    <property type="project" value="InterPro"/>
</dbReference>
<comment type="function">
    <text evidence="13">Catalyzes the oxidation of 3-carboxy-2-hydroxy-4-methylpentanoate (3-isopropylmalate) to 3-carboxy-4-methyl-2-oxopentanoate. The product decarboxylates to 4-methyl-2 oxopentanoate.</text>
</comment>
<dbReference type="SMART" id="SM01329">
    <property type="entry name" value="Iso_dh"/>
    <property type="match status" value="1"/>
</dbReference>